<keyword evidence="2" id="KW-1185">Reference proteome</keyword>
<evidence type="ECO:0000313" key="2">
    <source>
        <dbReference type="Proteomes" id="UP001595075"/>
    </source>
</evidence>
<name>A0ABR4CRA1_9HELO</name>
<protein>
    <submittedName>
        <fullName evidence="1">Uncharacterized protein</fullName>
    </submittedName>
</protein>
<accession>A0ABR4CRA1</accession>
<dbReference type="Proteomes" id="UP001595075">
    <property type="component" value="Unassembled WGS sequence"/>
</dbReference>
<proteinExistence type="predicted"/>
<gene>
    <name evidence="1" type="ORF">VTL71DRAFT_12834</name>
</gene>
<sequence>MTQKTRCVMGDRNFREQSCECIVPWPSSVQVVVHIIRLNSREGGRLLLKLSSHFAISSQTLAVPIQDLV</sequence>
<dbReference type="EMBL" id="JAZHXI010000005">
    <property type="protein sequence ID" value="KAL2071599.1"/>
    <property type="molecule type" value="Genomic_DNA"/>
</dbReference>
<organism evidence="1 2">
    <name type="scientific">Oculimacula yallundae</name>
    <dbReference type="NCBI Taxonomy" id="86028"/>
    <lineage>
        <taxon>Eukaryota</taxon>
        <taxon>Fungi</taxon>
        <taxon>Dikarya</taxon>
        <taxon>Ascomycota</taxon>
        <taxon>Pezizomycotina</taxon>
        <taxon>Leotiomycetes</taxon>
        <taxon>Helotiales</taxon>
        <taxon>Ploettnerulaceae</taxon>
        <taxon>Oculimacula</taxon>
    </lineage>
</organism>
<reference evidence="1 2" key="1">
    <citation type="journal article" date="2024" name="Commun. Biol.">
        <title>Comparative genomic analysis of thermophilic fungi reveals convergent evolutionary adaptations and gene losses.</title>
        <authorList>
            <person name="Steindorff A.S."/>
            <person name="Aguilar-Pontes M.V."/>
            <person name="Robinson A.J."/>
            <person name="Andreopoulos B."/>
            <person name="LaButti K."/>
            <person name="Kuo A."/>
            <person name="Mondo S."/>
            <person name="Riley R."/>
            <person name="Otillar R."/>
            <person name="Haridas S."/>
            <person name="Lipzen A."/>
            <person name="Grimwood J."/>
            <person name="Schmutz J."/>
            <person name="Clum A."/>
            <person name="Reid I.D."/>
            <person name="Moisan M.C."/>
            <person name="Butler G."/>
            <person name="Nguyen T.T.M."/>
            <person name="Dewar K."/>
            <person name="Conant G."/>
            <person name="Drula E."/>
            <person name="Henrissat B."/>
            <person name="Hansel C."/>
            <person name="Singer S."/>
            <person name="Hutchinson M.I."/>
            <person name="de Vries R.P."/>
            <person name="Natvig D.O."/>
            <person name="Powell A.J."/>
            <person name="Tsang A."/>
            <person name="Grigoriev I.V."/>
        </authorList>
    </citation>
    <scope>NUCLEOTIDE SEQUENCE [LARGE SCALE GENOMIC DNA]</scope>
    <source>
        <strain evidence="1 2">CBS 494.80</strain>
    </source>
</reference>
<evidence type="ECO:0000313" key="1">
    <source>
        <dbReference type="EMBL" id="KAL2071599.1"/>
    </source>
</evidence>
<comment type="caution">
    <text evidence="1">The sequence shown here is derived from an EMBL/GenBank/DDBJ whole genome shotgun (WGS) entry which is preliminary data.</text>
</comment>